<protein>
    <submittedName>
        <fullName evidence="1">YwqG family protein</fullName>
    </submittedName>
</protein>
<dbReference type="Pfam" id="PF09234">
    <property type="entry name" value="DUF1963"/>
    <property type="match status" value="1"/>
</dbReference>
<accession>A0AAU3GQP3</accession>
<organism evidence="1">
    <name type="scientific">Streptomyces sp. NBC_01401</name>
    <dbReference type="NCBI Taxonomy" id="2903854"/>
    <lineage>
        <taxon>Bacteria</taxon>
        <taxon>Bacillati</taxon>
        <taxon>Actinomycetota</taxon>
        <taxon>Actinomycetes</taxon>
        <taxon>Kitasatosporales</taxon>
        <taxon>Streptomycetaceae</taxon>
        <taxon>Streptomyces</taxon>
    </lineage>
</organism>
<dbReference type="AlphaFoldDB" id="A0AAU3GQP3"/>
<sequence length="263" mass="29548">MIDHWNTDRVHRFRTEAASRGCPAEEVEEWLKSIKPAVFWTFEGDGPVAARLGGDALLPEEEPAPTAPHAATVDCSLLQSYTGLPLPADGHLLFFAEPYVGFDGTMDGVVRYVPAGTRTTTRRAESGYAAYPPHDLRMAWLGSSTQDSETYCEAMWDDDDLEAEEFDHATDRAEEMKDAWTSVGGLWPMWTFALGGNTIVLNHDPILSVREEEPEDAEDWVLLATWRCGEEVKELDMGIISWLIRRKDLASLRFDRVHVCVDM</sequence>
<dbReference type="InterPro" id="IPR015315">
    <property type="entry name" value="DUF1963"/>
</dbReference>
<name>A0AAU3GQP3_9ACTN</name>
<proteinExistence type="predicted"/>
<dbReference type="InterPro" id="IPR035948">
    <property type="entry name" value="YwqG-like_sf"/>
</dbReference>
<dbReference type="SUPFAM" id="SSF103032">
    <property type="entry name" value="Hypothetical protein YwqG"/>
    <property type="match status" value="1"/>
</dbReference>
<evidence type="ECO:0000313" key="1">
    <source>
        <dbReference type="EMBL" id="WTY94160.1"/>
    </source>
</evidence>
<dbReference type="Gene3D" id="2.30.320.10">
    <property type="entry name" value="YwqG-like"/>
    <property type="match status" value="1"/>
</dbReference>
<gene>
    <name evidence="1" type="ORF">OG626_04250</name>
</gene>
<dbReference type="EMBL" id="CP109535">
    <property type="protein sequence ID" value="WTY94160.1"/>
    <property type="molecule type" value="Genomic_DNA"/>
</dbReference>
<reference evidence="1" key="1">
    <citation type="submission" date="2022-10" db="EMBL/GenBank/DDBJ databases">
        <title>The complete genomes of actinobacterial strains from the NBC collection.</title>
        <authorList>
            <person name="Joergensen T.S."/>
            <person name="Alvarez Arevalo M."/>
            <person name="Sterndorff E.B."/>
            <person name="Faurdal D."/>
            <person name="Vuksanovic O."/>
            <person name="Mourched A.-S."/>
            <person name="Charusanti P."/>
            <person name="Shaw S."/>
            <person name="Blin K."/>
            <person name="Weber T."/>
        </authorList>
    </citation>
    <scope>NUCLEOTIDE SEQUENCE</scope>
    <source>
        <strain evidence="1">NBC_01401</strain>
    </source>
</reference>